<dbReference type="KEGG" id="slx:SLAV_35100"/>
<keyword evidence="2" id="KW-1185">Reference proteome</keyword>
<reference evidence="1 2" key="1">
    <citation type="submission" date="2017-11" db="EMBL/GenBank/DDBJ databases">
        <title>Complete genome sequence of Streptomyces lavendulae subsp. lavendulae CCM 3239 (formerly 'Streptomyces aureofaciens CCM 3239'), the producer of the angucycline-type antibiotic auricin.</title>
        <authorList>
            <person name="Busche T."/>
            <person name="Novakova R."/>
            <person name="Al'Dilaimi A."/>
            <person name="Homerova D."/>
            <person name="Feckova L."/>
            <person name="Rezuchova B."/>
            <person name="Mingyar E."/>
            <person name="Csolleiova D."/>
            <person name="Bekeova C."/>
            <person name="Winkler A."/>
            <person name="Sevcikova B."/>
            <person name="Kalinowski J."/>
            <person name="Kormanec J."/>
            <person name="Ruckert C."/>
        </authorList>
    </citation>
    <scope>NUCLEOTIDE SEQUENCE [LARGE SCALE GENOMIC DNA]</scope>
    <source>
        <strain evidence="1 2">CCM 3239</strain>
    </source>
</reference>
<dbReference type="EMBL" id="CP024985">
    <property type="protein sequence ID" value="ATZ28790.1"/>
    <property type="molecule type" value="Genomic_DNA"/>
</dbReference>
<name>A0A2K8PRS0_STRLA</name>
<proteinExistence type="predicted"/>
<accession>A0A2K8PRS0</accession>
<dbReference type="Proteomes" id="UP000231791">
    <property type="component" value="Chromosome"/>
</dbReference>
<protein>
    <submittedName>
        <fullName evidence="1">Uncharacterized protein</fullName>
    </submittedName>
</protein>
<gene>
    <name evidence="1" type="ORF">SLAV_35100</name>
</gene>
<sequence length="140" mass="14893">MEASALVFLPDGRGWSRFESFSSELSVGRFHWHCPGPGLLELRYTWRVDGQWGPDADGFAVVEHSGPDGELIRTGYRVDGGTPPPSAAPGAGGAPARLTLDHPVELARAFAHLRRPVGPADDPSAAVLPYPQEPGRTPGS</sequence>
<organism evidence="1 2">
    <name type="scientific">Streptomyces lavendulae subsp. lavendulae</name>
    <dbReference type="NCBI Taxonomy" id="58340"/>
    <lineage>
        <taxon>Bacteria</taxon>
        <taxon>Bacillati</taxon>
        <taxon>Actinomycetota</taxon>
        <taxon>Actinomycetes</taxon>
        <taxon>Kitasatosporales</taxon>
        <taxon>Streptomycetaceae</taxon>
        <taxon>Streptomyces</taxon>
    </lineage>
</organism>
<dbReference type="AlphaFoldDB" id="A0A2K8PRS0"/>
<evidence type="ECO:0000313" key="1">
    <source>
        <dbReference type="EMBL" id="ATZ28790.1"/>
    </source>
</evidence>
<evidence type="ECO:0000313" key="2">
    <source>
        <dbReference type="Proteomes" id="UP000231791"/>
    </source>
</evidence>